<gene>
    <name evidence="5" type="ORF">GXP70_14945</name>
</gene>
<comment type="function">
    <text evidence="2">Counteracts the endogenous Pycsar antiviral defense system. Phosphodiesterase that enables metal-dependent hydrolysis of host cyclic nucleotide Pycsar defense signals such as cCMP and cUMP.</text>
</comment>
<comment type="catalytic activity">
    <reaction evidence="1">
        <text>3',5'-cyclic CMP + H2O = CMP + H(+)</text>
        <dbReference type="Rhea" id="RHEA:72675"/>
        <dbReference type="ChEBI" id="CHEBI:15377"/>
        <dbReference type="ChEBI" id="CHEBI:15378"/>
        <dbReference type="ChEBI" id="CHEBI:58003"/>
        <dbReference type="ChEBI" id="CHEBI:60377"/>
    </reaction>
    <physiologicalReaction direction="left-to-right" evidence="1">
        <dbReference type="Rhea" id="RHEA:72676"/>
    </physiologicalReaction>
</comment>
<keyword evidence="6" id="KW-1185">Reference proteome</keyword>
<dbReference type="KEGG" id="plyc:GXP70_14945"/>
<dbReference type="InterPro" id="IPR036866">
    <property type="entry name" value="RibonucZ/Hydroxyglut_hydro"/>
</dbReference>
<dbReference type="PANTHER" id="PTHR42951:SF22">
    <property type="entry name" value="METALLO BETA-LACTAMASE SUPERFAMILY LIPOPROTEIN"/>
    <property type="match status" value="1"/>
</dbReference>
<evidence type="ECO:0000313" key="5">
    <source>
        <dbReference type="EMBL" id="QHT61122.1"/>
    </source>
</evidence>
<evidence type="ECO:0000259" key="4">
    <source>
        <dbReference type="SMART" id="SM00849"/>
    </source>
</evidence>
<dbReference type="GO" id="GO:0016787">
    <property type="term" value="F:hydrolase activity"/>
    <property type="evidence" value="ECO:0007669"/>
    <property type="project" value="UniProtKB-KW"/>
</dbReference>
<protein>
    <submittedName>
        <fullName evidence="5">MBL fold metallo-hydrolase</fullName>
    </submittedName>
</protein>
<reference evidence="5 6" key="1">
    <citation type="submission" date="2020-01" db="EMBL/GenBank/DDBJ databases">
        <title>Paenibacillus sp. nov., isolated from tomato rhizosphere.</title>
        <authorList>
            <person name="Weon H.-Y."/>
            <person name="Lee S.A."/>
        </authorList>
    </citation>
    <scope>NUCLEOTIDE SEQUENCE [LARGE SCALE GENOMIC DNA]</scope>
    <source>
        <strain evidence="5 6">12200R-189</strain>
    </source>
</reference>
<dbReference type="AlphaFoldDB" id="A0A6C0FYG8"/>
<sequence length="599" mass="66742">MLQRISEHLYMYPDTCSVYVVKNGEHAVLIDFGSGDVLDALTTIGVTGVSAILMTHHHRDQGQGLARAAAAAIPIWVPHAEQELFAEMDAIWQARQVLNNYNVRQERFSLLAEVPIAGTLQDYESYAFAGCRFQIVPTPGHTPGSVSILARIDEKLNAFTGDLIAGPGKLWSLAATQWTYNGGEGLPATVASLLDLQERGPERLLPSHGETMEPPAEAIAMLNDRLWELMKLRKQNPRLFLFLEQPFEAVTPHLLRSRNSESNYFVLLSASGKAMFLDFGYDFHTGKPAETDRAARRPWLRTLGTLKKQYGVTHVDVVVPTHYHDDHVAGFNLLRSQEGTKVWAADAFSDILRHPDRYDLPCLWYDPIPVDRELPIGTPIPWEEYELTLYPLPGHTRYAVAIALEVDGRKVLVAGDQYQGDEGLAYNYVYKNRFNAADYRTSAELYQALKPDVILTGHWDPLWVQPGYFEALAERGEALERMHLELLPLDQLDYGAEGFGARITPYQSEAHSGETIAFRIEVTNPLRTEADIEVELALPSDWAADPPAMNILLGSGEEAALSFRVTPNGAPVRRARLAADLKVNGERIGQHAEALITLS</sequence>
<evidence type="ECO:0000256" key="2">
    <source>
        <dbReference type="ARBA" id="ARBA00034301"/>
    </source>
</evidence>
<feature type="domain" description="Metallo-beta-lactamase" evidence="4">
    <location>
        <begin position="262"/>
        <end position="458"/>
    </location>
</feature>
<dbReference type="InterPro" id="IPR001279">
    <property type="entry name" value="Metallo-B-lactamas"/>
</dbReference>
<dbReference type="Proteomes" id="UP000476064">
    <property type="component" value="Chromosome"/>
</dbReference>
<name>A0A6C0FYG8_9BACL</name>
<feature type="domain" description="Metallo-beta-lactamase" evidence="4">
    <location>
        <begin position="15"/>
        <end position="208"/>
    </location>
</feature>
<dbReference type="Pfam" id="PF00753">
    <property type="entry name" value="Lactamase_B"/>
    <property type="match status" value="2"/>
</dbReference>
<evidence type="ECO:0000313" key="6">
    <source>
        <dbReference type="Proteomes" id="UP000476064"/>
    </source>
</evidence>
<dbReference type="PANTHER" id="PTHR42951">
    <property type="entry name" value="METALLO-BETA-LACTAMASE DOMAIN-CONTAINING"/>
    <property type="match status" value="1"/>
</dbReference>
<keyword evidence="5" id="KW-0378">Hydrolase</keyword>
<dbReference type="SMART" id="SM00849">
    <property type="entry name" value="Lactamase_B"/>
    <property type="match status" value="2"/>
</dbReference>
<dbReference type="EMBL" id="CP048209">
    <property type="protein sequence ID" value="QHT61122.1"/>
    <property type="molecule type" value="Genomic_DNA"/>
</dbReference>
<evidence type="ECO:0000256" key="1">
    <source>
        <dbReference type="ARBA" id="ARBA00034221"/>
    </source>
</evidence>
<evidence type="ECO:0000256" key="3">
    <source>
        <dbReference type="ARBA" id="ARBA00048505"/>
    </source>
</evidence>
<organism evidence="5 6">
    <name type="scientific">Paenibacillus lycopersici</name>
    <dbReference type="NCBI Taxonomy" id="2704462"/>
    <lineage>
        <taxon>Bacteria</taxon>
        <taxon>Bacillati</taxon>
        <taxon>Bacillota</taxon>
        <taxon>Bacilli</taxon>
        <taxon>Bacillales</taxon>
        <taxon>Paenibacillaceae</taxon>
        <taxon>Paenibacillus</taxon>
    </lineage>
</organism>
<comment type="catalytic activity">
    <reaction evidence="3">
        <text>3',5'-cyclic UMP + H2O = UMP + H(+)</text>
        <dbReference type="Rhea" id="RHEA:70575"/>
        <dbReference type="ChEBI" id="CHEBI:15377"/>
        <dbReference type="ChEBI" id="CHEBI:15378"/>
        <dbReference type="ChEBI" id="CHEBI:57865"/>
        <dbReference type="ChEBI" id="CHEBI:184387"/>
    </reaction>
    <physiologicalReaction direction="left-to-right" evidence="3">
        <dbReference type="Rhea" id="RHEA:70576"/>
    </physiologicalReaction>
</comment>
<dbReference type="Gene3D" id="3.60.15.10">
    <property type="entry name" value="Ribonuclease Z/Hydroxyacylglutathione hydrolase-like"/>
    <property type="match status" value="2"/>
</dbReference>
<dbReference type="InterPro" id="IPR050855">
    <property type="entry name" value="NDM-1-like"/>
</dbReference>
<dbReference type="SUPFAM" id="SSF56281">
    <property type="entry name" value="Metallo-hydrolase/oxidoreductase"/>
    <property type="match status" value="2"/>
</dbReference>
<proteinExistence type="predicted"/>
<dbReference type="RefSeq" id="WP_162357561.1">
    <property type="nucleotide sequence ID" value="NZ_CP048209.1"/>
</dbReference>
<accession>A0A6C0FYG8</accession>